<name>A0A6L3SVS9_9HYPH</name>
<protein>
    <recommendedName>
        <fullName evidence="3">CdiI immunity protein domain-containing protein</fullName>
    </recommendedName>
</protein>
<dbReference type="EMBL" id="VZZK01000017">
    <property type="protein sequence ID" value="KAB1077870.1"/>
    <property type="molecule type" value="Genomic_DNA"/>
</dbReference>
<accession>A0A6L3SVS9</accession>
<evidence type="ECO:0000313" key="1">
    <source>
        <dbReference type="EMBL" id="KAB1077870.1"/>
    </source>
</evidence>
<sequence length="90" mass="10434">MKPSPEFEKFGIRFIQDLDTVASNDEEIYNFVLKHFLGEERVRLRDFIDHALREASDSELLQLWGSVDADIYFPTAADLRAMLTGARDRL</sequence>
<organism evidence="1 2">
    <name type="scientific">Methylobacterium soli</name>
    <dbReference type="NCBI Taxonomy" id="553447"/>
    <lineage>
        <taxon>Bacteria</taxon>
        <taxon>Pseudomonadati</taxon>
        <taxon>Pseudomonadota</taxon>
        <taxon>Alphaproteobacteria</taxon>
        <taxon>Hyphomicrobiales</taxon>
        <taxon>Methylobacteriaceae</taxon>
        <taxon>Methylobacterium</taxon>
    </lineage>
</organism>
<evidence type="ECO:0000313" key="2">
    <source>
        <dbReference type="Proteomes" id="UP000474159"/>
    </source>
</evidence>
<dbReference type="RefSeq" id="WP_151001355.1">
    <property type="nucleotide sequence ID" value="NZ_BPQY01000105.1"/>
</dbReference>
<gene>
    <name evidence="1" type="ORF">F6X53_16795</name>
</gene>
<dbReference type="AlphaFoldDB" id="A0A6L3SVS9"/>
<dbReference type="Proteomes" id="UP000474159">
    <property type="component" value="Unassembled WGS sequence"/>
</dbReference>
<keyword evidence="2" id="KW-1185">Reference proteome</keyword>
<comment type="caution">
    <text evidence="1">The sequence shown here is derived from an EMBL/GenBank/DDBJ whole genome shotgun (WGS) entry which is preliminary data.</text>
</comment>
<proteinExistence type="predicted"/>
<reference evidence="1 2" key="1">
    <citation type="submission" date="2019-09" db="EMBL/GenBank/DDBJ databases">
        <title>YIM 48816 draft genome.</title>
        <authorList>
            <person name="Jiang L."/>
        </authorList>
    </citation>
    <scope>NUCLEOTIDE SEQUENCE [LARGE SCALE GENOMIC DNA]</scope>
    <source>
        <strain evidence="1 2">YIM 48816</strain>
    </source>
</reference>
<evidence type="ECO:0008006" key="3">
    <source>
        <dbReference type="Google" id="ProtNLM"/>
    </source>
</evidence>
<dbReference type="OrthoDB" id="7999562at2"/>